<dbReference type="SUPFAM" id="SSF53649">
    <property type="entry name" value="Alkaline phosphatase-like"/>
    <property type="match status" value="1"/>
</dbReference>
<gene>
    <name evidence="1" type="ORF">LEA_09077</name>
</gene>
<name>K1TNG5_9ZZZZ</name>
<dbReference type="InterPro" id="IPR017850">
    <property type="entry name" value="Alkaline_phosphatase_core_sf"/>
</dbReference>
<dbReference type="Gene3D" id="3.30.1120.10">
    <property type="match status" value="1"/>
</dbReference>
<reference evidence="1" key="1">
    <citation type="journal article" date="2013" name="Environ. Microbiol.">
        <title>Microbiota from the distal guts of lean and obese adolescents exhibit partial functional redundancy besides clear differences in community structure.</title>
        <authorList>
            <person name="Ferrer M."/>
            <person name="Ruiz A."/>
            <person name="Lanza F."/>
            <person name="Haange S.B."/>
            <person name="Oberbach A."/>
            <person name="Till H."/>
            <person name="Bargiela R."/>
            <person name="Campoy C."/>
            <person name="Segura M.T."/>
            <person name="Richter M."/>
            <person name="von Bergen M."/>
            <person name="Seifert J."/>
            <person name="Suarez A."/>
        </authorList>
    </citation>
    <scope>NUCLEOTIDE SEQUENCE</scope>
</reference>
<proteinExistence type="predicted"/>
<accession>K1TNG5</accession>
<evidence type="ECO:0000313" key="1">
    <source>
        <dbReference type="EMBL" id="EKC67875.1"/>
    </source>
</evidence>
<comment type="caution">
    <text evidence="1">The sequence shown here is derived from an EMBL/GenBank/DDBJ whole genome shotgun (WGS) entry which is preliminary data.</text>
</comment>
<protein>
    <submittedName>
        <fullName evidence="1">Arylsulfatase</fullName>
    </submittedName>
</protein>
<dbReference type="EMBL" id="AJWY01006074">
    <property type="protein sequence ID" value="EKC67875.1"/>
    <property type="molecule type" value="Genomic_DNA"/>
</dbReference>
<organism evidence="1">
    <name type="scientific">human gut metagenome</name>
    <dbReference type="NCBI Taxonomy" id="408170"/>
    <lineage>
        <taxon>unclassified sequences</taxon>
        <taxon>metagenomes</taxon>
        <taxon>organismal metagenomes</taxon>
    </lineage>
</organism>
<feature type="non-terminal residue" evidence="1">
    <location>
        <position position="1"/>
    </location>
</feature>
<dbReference type="AlphaFoldDB" id="K1TNG5"/>
<sequence>TDQIGVRMGDWKLVVKRGVPHLYDLATDLHEDHDVAAEHPDVVRAMKEIIRREHRPNDLFPVTLPDFD</sequence>